<dbReference type="EMBL" id="ML122266">
    <property type="protein sequence ID" value="RPD60276.1"/>
    <property type="molecule type" value="Genomic_DNA"/>
</dbReference>
<feature type="compositionally biased region" description="Basic residues" evidence="1">
    <location>
        <begin position="15"/>
        <end position="26"/>
    </location>
</feature>
<keyword evidence="3" id="KW-1185">Reference proteome</keyword>
<gene>
    <name evidence="2" type="ORF">L227DRAFT_97415</name>
</gene>
<reference evidence="2" key="1">
    <citation type="journal article" date="2018" name="Genome Biol. Evol.">
        <title>Genomics and development of Lentinus tigrinus, a white-rot wood-decaying mushroom with dimorphic fruiting bodies.</title>
        <authorList>
            <person name="Wu B."/>
            <person name="Xu Z."/>
            <person name="Knudson A."/>
            <person name="Carlson A."/>
            <person name="Chen N."/>
            <person name="Kovaka S."/>
            <person name="LaButti K."/>
            <person name="Lipzen A."/>
            <person name="Pennachio C."/>
            <person name="Riley R."/>
            <person name="Schakwitz W."/>
            <person name="Umezawa K."/>
            <person name="Ohm R.A."/>
            <person name="Grigoriev I.V."/>
            <person name="Nagy L.G."/>
            <person name="Gibbons J."/>
            <person name="Hibbett D."/>
        </authorList>
    </citation>
    <scope>NUCLEOTIDE SEQUENCE [LARGE SCALE GENOMIC DNA]</scope>
    <source>
        <strain evidence="2">ALCF2SS1-6</strain>
    </source>
</reference>
<accession>A0A5C2SFZ6</accession>
<sequence length="130" mass="14726">MASRGWRARNELHGRRGRRGRRRRRRALPEPCRSVLLGARCPNVPTTITIVQLASSKLHSYSCSLVCSLCLCLKRYRSLSRQGYALHGAEDFAAAPSTTSRLWTRNMPSTGRWSTTFNQLTSDEFTGCEH</sequence>
<proteinExistence type="predicted"/>
<dbReference type="Proteomes" id="UP000313359">
    <property type="component" value="Unassembled WGS sequence"/>
</dbReference>
<evidence type="ECO:0000313" key="3">
    <source>
        <dbReference type="Proteomes" id="UP000313359"/>
    </source>
</evidence>
<dbReference type="AlphaFoldDB" id="A0A5C2SFZ6"/>
<name>A0A5C2SFZ6_9APHY</name>
<evidence type="ECO:0000256" key="1">
    <source>
        <dbReference type="SAM" id="MobiDB-lite"/>
    </source>
</evidence>
<evidence type="ECO:0000313" key="2">
    <source>
        <dbReference type="EMBL" id="RPD60276.1"/>
    </source>
</evidence>
<protein>
    <submittedName>
        <fullName evidence="2">Uncharacterized protein</fullName>
    </submittedName>
</protein>
<organism evidence="2 3">
    <name type="scientific">Lentinus tigrinus ALCF2SS1-6</name>
    <dbReference type="NCBI Taxonomy" id="1328759"/>
    <lineage>
        <taxon>Eukaryota</taxon>
        <taxon>Fungi</taxon>
        <taxon>Dikarya</taxon>
        <taxon>Basidiomycota</taxon>
        <taxon>Agaricomycotina</taxon>
        <taxon>Agaricomycetes</taxon>
        <taxon>Polyporales</taxon>
        <taxon>Polyporaceae</taxon>
        <taxon>Lentinus</taxon>
    </lineage>
</organism>
<feature type="region of interest" description="Disordered" evidence="1">
    <location>
        <begin position="1"/>
        <end position="26"/>
    </location>
</feature>